<evidence type="ECO:0000313" key="6">
    <source>
        <dbReference type="Proteomes" id="UP001635816"/>
    </source>
</evidence>
<dbReference type="Pfam" id="PF02682">
    <property type="entry name" value="CT_C_D"/>
    <property type="match status" value="1"/>
</dbReference>
<keyword evidence="2" id="KW-0378">Hydrolase</keyword>
<sequence>MTVSMFYRGLCDDSRASFGGDEFIFVEVGEAMNLAAALRIQAITAELEARDIAGVIDIAPANASYMIRLDPDTLDPRPFLQTLDDLHRQYSDASTVALQTDIVEIPVWYDDPATRDIAMKFRDRHQSANQTDIEYTARVNGLSSIHDLIDAHCSAPFIVTFPCFKPGNTECMQLVPHHRQLQAPKYLRPRTETPARAVAHGGAFTVIYPTAGVGGYQMLGRSPVPVVDLSQTLPGFADSAVLAHVSTLIQFRPIGGDEYHDLRAISKSGCYQYVRCPVTFSLAEFLADQDGYPQRLRQALTC</sequence>
<keyword evidence="6" id="KW-1185">Reference proteome</keyword>
<proteinExistence type="predicted"/>
<dbReference type="PANTHER" id="PTHR34698:SF2">
    <property type="entry name" value="5-OXOPROLINASE SUBUNIT B"/>
    <property type="match status" value="1"/>
</dbReference>
<dbReference type="RefSeq" id="WP_409545127.1">
    <property type="nucleotide sequence ID" value="NZ_JBKBDD010000014.1"/>
</dbReference>
<dbReference type="InterPro" id="IPR003833">
    <property type="entry name" value="CT_C_D"/>
</dbReference>
<name>A0ABW9LJR7_9MYCO</name>
<reference evidence="5 6" key="1">
    <citation type="submission" date="2024-12" db="EMBL/GenBank/DDBJ databases">
        <title>The coexistence of Mycolicibacterium septicum and Mycolicibacterium nivoides in clinical samples.</title>
        <authorList>
            <person name="Wang C."/>
            <person name="Feng Y."/>
            <person name="Zong Z."/>
        </authorList>
    </citation>
    <scope>NUCLEOTIDE SEQUENCE [LARGE SCALE GENOMIC DNA]</scope>
    <source>
        <strain evidence="5 6">120309</strain>
    </source>
</reference>
<dbReference type="SUPFAM" id="SSF50891">
    <property type="entry name" value="Cyclophilin-like"/>
    <property type="match status" value="1"/>
</dbReference>
<dbReference type="Gene3D" id="3.30.1360.40">
    <property type="match status" value="1"/>
</dbReference>
<dbReference type="SUPFAM" id="SSF160467">
    <property type="entry name" value="PH0987 N-terminal domain-like"/>
    <property type="match status" value="1"/>
</dbReference>
<keyword evidence="1" id="KW-0547">Nucleotide-binding</keyword>
<dbReference type="InterPro" id="IPR010016">
    <property type="entry name" value="PxpB"/>
</dbReference>
<evidence type="ECO:0000313" key="5">
    <source>
        <dbReference type="EMBL" id="MFN6547318.1"/>
    </source>
</evidence>
<accession>A0ABW9LJR7</accession>
<evidence type="ECO:0000256" key="3">
    <source>
        <dbReference type="ARBA" id="ARBA00022840"/>
    </source>
</evidence>
<protein>
    <submittedName>
        <fullName evidence="5">5-oxoprolinase subunit B family protein</fullName>
    </submittedName>
</protein>
<dbReference type="EMBL" id="JBKBDD010000014">
    <property type="protein sequence ID" value="MFN6547318.1"/>
    <property type="molecule type" value="Genomic_DNA"/>
</dbReference>
<dbReference type="SMART" id="SM00796">
    <property type="entry name" value="AHS1"/>
    <property type="match status" value="1"/>
</dbReference>
<dbReference type="PANTHER" id="PTHR34698">
    <property type="entry name" value="5-OXOPROLINASE SUBUNIT B"/>
    <property type="match status" value="1"/>
</dbReference>
<gene>
    <name evidence="5" type="ORF">ACK4CT_29400</name>
</gene>
<comment type="caution">
    <text evidence="5">The sequence shown here is derived from an EMBL/GenBank/DDBJ whole genome shotgun (WGS) entry which is preliminary data.</text>
</comment>
<dbReference type="InterPro" id="IPR029000">
    <property type="entry name" value="Cyclophilin-like_dom_sf"/>
</dbReference>
<evidence type="ECO:0000256" key="2">
    <source>
        <dbReference type="ARBA" id="ARBA00022801"/>
    </source>
</evidence>
<dbReference type="Proteomes" id="UP001635816">
    <property type="component" value="Unassembled WGS sequence"/>
</dbReference>
<organism evidence="5 6">
    <name type="scientific">Mycolicibacterium nivoides</name>
    <dbReference type="NCBI Taxonomy" id="2487344"/>
    <lineage>
        <taxon>Bacteria</taxon>
        <taxon>Bacillati</taxon>
        <taxon>Actinomycetota</taxon>
        <taxon>Actinomycetes</taxon>
        <taxon>Mycobacteriales</taxon>
        <taxon>Mycobacteriaceae</taxon>
        <taxon>Mycolicibacterium</taxon>
    </lineage>
</organism>
<evidence type="ECO:0000259" key="4">
    <source>
        <dbReference type="SMART" id="SM00796"/>
    </source>
</evidence>
<dbReference type="Gene3D" id="2.40.100.10">
    <property type="entry name" value="Cyclophilin-like"/>
    <property type="match status" value="1"/>
</dbReference>
<feature type="domain" description="Carboxyltransferase" evidence="4">
    <location>
        <begin position="14"/>
        <end position="237"/>
    </location>
</feature>
<keyword evidence="3" id="KW-0067">ATP-binding</keyword>
<evidence type="ECO:0000256" key="1">
    <source>
        <dbReference type="ARBA" id="ARBA00022741"/>
    </source>
</evidence>